<dbReference type="PANTHER" id="PTHR14218:SF15">
    <property type="entry name" value="TRIPEPTIDYL-PEPTIDASE 1"/>
    <property type="match status" value="1"/>
</dbReference>
<dbReference type="SUPFAM" id="SSF52743">
    <property type="entry name" value="Subtilisin-like"/>
    <property type="match status" value="1"/>
</dbReference>
<keyword evidence="3 4" id="KW-0720">Serine protease</keyword>
<dbReference type="InterPro" id="IPR000209">
    <property type="entry name" value="Peptidase_S8/S53_dom"/>
</dbReference>
<comment type="caution">
    <text evidence="7">The sequence shown here is derived from an EMBL/GenBank/DDBJ whole genome shotgun (WGS) entry which is preliminary data.</text>
</comment>
<dbReference type="InterPro" id="IPR050819">
    <property type="entry name" value="Tripeptidyl-peptidase_I"/>
</dbReference>
<feature type="active site" description="Charge relay system" evidence="4">
    <location>
        <position position="415"/>
    </location>
</feature>
<feature type="binding site" evidence="4">
    <location>
        <position position="484"/>
    </location>
    <ligand>
        <name>Ca(2+)</name>
        <dbReference type="ChEBI" id="CHEBI:29108"/>
    </ligand>
</feature>
<dbReference type="Gene3D" id="3.40.50.200">
    <property type="entry name" value="Peptidase S8/S53 domain"/>
    <property type="match status" value="1"/>
</dbReference>
<feature type="active site" description="Charge relay system" evidence="4">
    <location>
        <position position="189"/>
    </location>
</feature>
<keyword evidence="4" id="KW-0479">Metal-binding</keyword>
<evidence type="ECO:0000256" key="4">
    <source>
        <dbReference type="PROSITE-ProRule" id="PRU01032"/>
    </source>
</evidence>
<dbReference type="EMBL" id="CAWUHB010000003">
    <property type="protein sequence ID" value="CAK7210552.1"/>
    <property type="molecule type" value="Genomic_DNA"/>
</dbReference>
<feature type="binding site" evidence="4">
    <location>
        <position position="458"/>
    </location>
    <ligand>
        <name>Ca(2+)</name>
        <dbReference type="ChEBI" id="CHEBI:29108"/>
    </ligand>
</feature>
<proteinExistence type="predicted"/>
<dbReference type="InterPro" id="IPR030400">
    <property type="entry name" value="Sedolisin_dom"/>
</dbReference>
<accession>A0ABP0ATG2</accession>
<feature type="binding site" evidence="4">
    <location>
        <position position="459"/>
    </location>
    <ligand>
        <name>Ca(2+)</name>
        <dbReference type="ChEBI" id="CHEBI:29108"/>
    </ligand>
</feature>
<dbReference type="Pfam" id="PF00082">
    <property type="entry name" value="Peptidase_S8"/>
    <property type="match status" value="1"/>
</dbReference>
<feature type="region of interest" description="Disordered" evidence="5">
    <location>
        <begin position="16"/>
        <end position="70"/>
    </location>
</feature>
<feature type="binding site" evidence="4">
    <location>
        <position position="486"/>
    </location>
    <ligand>
        <name>Ca(2+)</name>
        <dbReference type="ChEBI" id="CHEBI:29108"/>
    </ligand>
</feature>
<dbReference type="InterPro" id="IPR023828">
    <property type="entry name" value="Peptidase_S8_Ser-AS"/>
</dbReference>
<keyword evidence="8" id="KW-1185">Reference proteome</keyword>
<dbReference type="Proteomes" id="UP001642405">
    <property type="component" value="Unassembled WGS sequence"/>
</dbReference>
<keyword evidence="2 4" id="KW-0378">Hydrolase</keyword>
<feature type="active site" description="Charge relay system" evidence="4">
    <location>
        <position position="193"/>
    </location>
</feature>
<sequence length="507" mass="53607">MTPGCIRQMYNWPLNPHTSAAGNKTTPARVTTTSTVTSTFKSTLTSTRSSTQSEPSEESDPAARSAQALSEKVPAIPDASMATSLATPRVEFAVSAVTAPPKAPTASQTTWPFPFTTAIPIPPPTSPVRFGVAGFLSEYVNHQDVNEFLQFYAPTIAFQGPGNPIYNFSIEFPNNGTNIQAPRYLAGMEASLDMEYAMALAYPSQMTFYSTGGRADKINPTGHHMDPLHSSNEPYLDLLEYLIALPADAVPHVLSISYSDDEQTVPQPYATRVCELFMQLAARGTTVLVATGDGGSHGISDTCTHSDASQRHPLLPTFPASCPWVTAVGSTETGIGAPGSIPPAVAADYSSGGFSNYFARPAWQNDTVNAYLGRIGDSKAGFFNRSGRGIPDISAIGSHFAIIWGGVPSVTSGTSASTPVVAAMVALVNDQRLKAGKPSLGWLNGALYSPRVQGLLEDVTMGISMGCMPYNRTVWKSGWPAAPGWDAVTGLGVPNNFAKLAAALMDV</sequence>
<organism evidence="7 8">
    <name type="scientific">Sporothrix curviconia</name>
    <dbReference type="NCBI Taxonomy" id="1260050"/>
    <lineage>
        <taxon>Eukaryota</taxon>
        <taxon>Fungi</taxon>
        <taxon>Dikarya</taxon>
        <taxon>Ascomycota</taxon>
        <taxon>Pezizomycotina</taxon>
        <taxon>Sordariomycetes</taxon>
        <taxon>Sordariomycetidae</taxon>
        <taxon>Ophiostomatales</taxon>
        <taxon>Ophiostomataceae</taxon>
        <taxon>Sporothrix</taxon>
    </lineage>
</organism>
<feature type="domain" description="Peptidase S53" evidence="6">
    <location>
        <begin position="101"/>
        <end position="506"/>
    </location>
</feature>
<dbReference type="PANTHER" id="PTHR14218">
    <property type="entry name" value="PROTEASE S8 TRIPEPTIDYL PEPTIDASE I CLN2"/>
    <property type="match status" value="1"/>
</dbReference>
<feature type="compositionally biased region" description="Low complexity" evidence="5">
    <location>
        <begin position="25"/>
        <end position="53"/>
    </location>
</feature>
<evidence type="ECO:0000313" key="8">
    <source>
        <dbReference type="Proteomes" id="UP001642405"/>
    </source>
</evidence>
<evidence type="ECO:0000256" key="5">
    <source>
        <dbReference type="SAM" id="MobiDB-lite"/>
    </source>
</evidence>
<dbReference type="PROSITE" id="PS51695">
    <property type="entry name" value="SEDOLISIN"/>
    <property type="match status" value="1"/>
</dbReference>
<keyword evidence="4" id="KW-0106">Calcium</keyword>
<comment type="cofactor">
    <cofactor evidence="4">
        <name>Ca(2+)</name>
        <dbReference type="ChEBI" id="CHEBI:29108"/>
    </cofactor>
    <text evidence="4">Binds 1 Ca(2+) ion per subunit.</text>
</comment>
<evidence type="ECO:0000259" key="6">
    <source>
        <dbReference type="PROSITE" id="PS51695"/>
    </source>
</evidence>
<evidence type="ECO:0000256" key="1">
    <source>
        <dbReference type="ARBA" id="ARBA00022670"/>
    </source>
</evidence>
<evidence type="ECO:0000313" key="7">
    <source>
        <dbReference type="EMBL" id="CAK7210552.1"/>
    </source>
</evidence>
<gene>
    <name evidence="7" type="ORF">SCUCBS95973_000822</name>
</gene>
<keyword evidence="1 4" id="KW-0645">Protease</keyword>
<dbReference type="PROSITE" id="PS00138">
    <property type="entry name" value="SUBTILASE_SER"/>
    <property type="match status" value="1"/>
</dbReference>
<evidence type="ECO:0000256" key="2">
    <source>
        <dbReference type="ARBA" id="ARBA00022801"/>
    </source>
</evidence>
<evidence type="ECO:0000256" key="3">
    <source>
        <dbReference type="ARBA" id="ARBA00022825"/>
    </source>
</evidence>
<dbReference type="CDD" id="cd04056">
    <property type="entry name" value="Peptidases_S53"/>
    <property type="match status" value="1"/>
</dbReference>
<dbReference type="InterPro" id="IPR036852">
    <property type="entry name" value="Peptidase_S8/S53_dom_sf"/>
</dbReference>
<name>A0ABP0ATG2_9PEZI</name>
<reference evidence="7 8" key="1">
    <citation type="submission" date="2024-01" db="EMBL/GenBank/DDBJ databases">
        <authorList>
            <person name="Allen C."/>
            <person name="Tagirdzhanova G."/>
        </authorList>
    </citation>
    <scope>NUCLEOTIDE SEQUENCE [LARGE SCALE GENOMIC DNA]</scope>
</reference>
<protein>
    <recommendedName>
        <fullName evidence="6">Peptidase S53 domain-containing protein</fullName>
    </recommendedName>
</protein>